<dbReference type="InterPro" id="IPR049472">
    <property type="entry name" value="MRNIP_N"/>
</dbReference>
<dbReference type="GO" id="GO:0003682">
    <property type="term" value="F:chromatin binding"/>
    <property type="evidence" value="ECO:0000318"/>
    <property type="project" value="GO_Central"/>
</dbReference>
<name>W1P1Y1_AMBTC</name>
<sequence length="264" mass="30610">MMSLSAWNRLESRFQVHGDGDGLHCTPMLPVLHHAGKISLTFLREKVKQQKKSSNKWVCVVCNQKQSILKVFARSFMAKDVRKFVQSCNMTRSFTDQALISLGNENQVPENGFQVMEDQFSGDIYSQSKWSEYLDEEDIKKTEVEEEEDRGDETPRIVTEYRKELFKRSKQRTSMNLQSKETRSNFKPVFSKRKERSTAQGSMASEPQNSLRKRPCKWSDYLEENGSQIGEFTIESEAQDCSGANVMTHLHDEVFEEDIHPDFK</sequence>
<organism evidence="3 4">
    <name type="scientific">Amborella trichopoda</name>
    <dbReference type="NCBI Taxonomy" id="13333"/>
    <lineage>
        <taxon>Eukaryota</taxon>
        <taxon>Viridiplantae</taxon>
        <taxon>Streptophyta</taxon>
        <taxon>Embryophyta</taxon>
        <taxon>Tracheophyta</taxon>
        <taxon>Spermatophyta</taxon>
        <taxon>Magnoliopsida</taxon>
        <taxon>Amborellales</taxon>
        <taxon>Amborellaceae</taxon>
        <taxon>Amborella</taxon>
    </lineage>
</organism>
<evidence type="ECO:0000313" key="3">
    <source>
        <dbReference type="EMBL" id="ERN03847.1"/>
    </source>
</evidence>
<dbReference type="InterPro" id="IPR032739">
    <property type="entry name" value="MRNIP"/>
</dbReference>
<feature type="domain" description="MRN complex-interacting protein N-terminal" evidence="2">
    <location>
        <begin position="46"/>
        <end position="111"/>
    </location>
</feature>
<dbReference type="PANTHER" id="PTHR15863:SF2">
    <property type="entry name" value="MRN COMPLEX-INTERACTING PROTEIN"/>
    <property type="match status" value="1"/>
</dbReference>
<reference evidence="4" key="1">
    <citation type="journal article" date="2013" name="Science">
        <title>The Amborella genome and the evolution of flowering plants.</title>
        <authorList>
            <consortium name="Amborella Genome Project"/>
        </authorList>
    </citation>
    <scope>NUCLEOTIDE SEQUENCE [LARGE SCALE GENOMIC DNA]</scope>
</reference>
<dbReference type="EMBL" id="KI394330">
    <property type="protein sequence ID" value="ERN03847.1"/>
    <property type="molecule type" value="Genomic_DNA"/>
</dbReference>
<dbReference type="STRING" id="13333.W1P1Y1"/>
<dbReference type="GO" id="GO:0007095">
    <property type="term" value="P:mitotic G2 DNA damage checkpoint signaling"/>
    <property type="evidence" value="ECO:0000318"/>
    <property type="project" value="GO_Central"/>
</dbReference>
<evidence type="ECO:0000313" key="4">
    <source>
        <dbReference type="Proteomes" id="UP000017836"/>
    </source>
</evidence>
<proteinExistence type="predicted"/>
<keyword evidence="4" id="KW-1185">Reference proteome</keyword>
<dbReference type="PANTHER" id="PTHR15863">
    <property type="entry name" value="MRN COMPLEX-INTERACTING PROTEIN"/>
    <property type="match status" value="1"/>
</dbReference>
<dbReference type="Pfam" id="PF15749">
    <property type="entry name" value="MRNIP"/>
    <property type="match status" value="1"/>
</dbReference>
<dbReference type="GO" id="GO:0005634">
    <property type="term" value="C:nucleus"/>
    <property type="evidence" value="ECO:0000318"/>
    <property type="project" value="GO_Central"/>
</dbReference>
<dbReference type="Gramene" id="ERN03847">
    <property type="protein sequence ID" value="ERN03847"/>
    <property type="gene ID" value="AMTR_s00078p00151820"/>
</dbReference>
<dbReference type="AlphaFoldDB" id="W1P1Y1"/>
<accession>W1P1Y1</accession>
<dbReference type="Proteomes" id="UP000017836">
    <property type="component" value="Unassembled WGS sequence"/>
</dbReference>
<dbReference type="HOGENOM" id="CLU_074687_0_0_1"/>
<feature type="region of interest" description="Disordered" evidence="1">
    <location>
        <begin position="169"/>
        <end position="215"/>
    </location>
</feature>
<protein>
    <recommendedName>
        <fullName evidence="2">MRN complex-interacting protein N-terminal domain-containing protein</fullName>
    </recommendedName>
</protein>
<dbReference type="eggNOG" id="ENOG502S2XR">
    <property type="taxonomic scope" value="Eukaryota"/>
</dbReference>
<evidence type="ECO:0000256" key="1">
    <source>
        <dbReference type="SAM" id="MobiDB-lite"/>
    </source>
</evidence>
<feature type="compositionally biased region" description="Polar residues" evidence="1">
    <location>
        <begin position="198"/>
        <end position="210"/>
    </location>
</feature>
<evidence type="ECO:0000259" key="2">
    <source>
        <dbReference type="Pfam" id="PF15749"/>
    </source>
</evidence>
<gene>
    <name evidence="3" type="ORF">AMTR_s00078p00151820</name>
</gene>